<dbReference type="PROSITE" id="PS51257">
    <property type="entry name" value="PROKAR_LIPOPROTEIN"/>
    <property type="match status" value="1"/>
</dbReference>
<reference evidence="8" key="2">
    <citation type="submission" date="2021-04" db="EMBL/GenBank/DDBJ databases">
        <authorList>
            <person name="Gilroy R."/>
        </authorList>
    </citation>
    <scope>NUCLEOTIDE SEQUENCE</scope>
    <source>
        <strain evidence="8">CHK32-1732</strain>
    </source>
</reference>
<evidence type="ECO:0000256" key="6">
    <source>
        <dbReference type="SAM" id="MobiDB-lite"/>
    </source>
</evidence>
<dbReference type="Pfam" id="PF14041">
    <property type="entry name" value="Lipoprotein_21"/>
    <property type="match status" value="1"/>
</dbReference>
<dbReference type="InterPro" id="IPR025971">
    <property type="entry name" value="LppP/LprE"/>
</dbReference>
<keyword evidence="3" id="KW-0472">Membrane</keyword>
<feature type="signal peptide" evidence="7">
    <location>
        <begin position="1"/>
        <end position="19"/>
    </location>
</feature>
<evidence type="ECO:0000256" key="1">
    <source>
        <dbReference type="ARBA" id="ARBA00022475"/>
    </source>
</evidence>
<feature type="chain" id="PRO_5039502920" evidence="7">
    <location>
        <begin position="20"/>
        <end position="244"/>
    </location>
</feature>
<evidence type="ECO:0000313" key="9">
    <source>
        <dbReference type="Proteomes" id="UP000824190"/>
    </source>
</evidence>
<evidence type="ECO:0000256" key="4">
    <source>
        <dbReference type="ARBA" id="ARBA00023139"/>
    </source>
</evidence>
<reference evidence="8" key="1">
    <citation type="journal article" date="2021" name="PeerJ">
        <title>Extensive microbial diversity within the chicken gut microbiome revealed by metagenomics and culture.</title>
        <authorList>
            <person name="Gilroy R."/>
            <person name="Ravi A."/>
            <person name="Getino M."/>
            <person name="Pursley I."/>
            <person name="Horton D.L."/>
            <person name="Alikhan N.F."/>
            <person name="Baker D."/>
            <person name="Gharbi K."/>
            <person name="Hall N."/>
            <person name="Watson M."/>
            <person name="Adriaenssens E.M."/>
            <person name="Foster-Nyarko E."/>
            <person name="Jarju S."/>
            <person name="Secka A."/>
            <person name="Antonio M."/>
            <person name="Oren A."/>
            <person name="Chaudhuri R.R."/>
            <person name="La Ragione R."/>
            <person name="Hildebrand F."/>
            <person name="Pallen M.J."/>
        </authorList>
    </citation>
    <scope>NUCLEOTIDE SEQUENCE</scope>
    <source>
        <strain evidence="8">CHK32-1732</strain>
    </source>
</reference>
<accession>A0A9D1UM53</accession>
<keyword evidence="5 8" id="KW-0449">Lipoprotein</keyword>
<proteinExistence type="predicted"/>
<gene>
    <name evidence="8" type="ORF">H9870_07490</name>
</gene>
<dbReference type="Proteomes" id="UP000824190">
    <property type="component" value="Unassembled WGS sequence"/>
</dbReference>
<keyword evidence="1" id="KW-1003">Cell membrane</keyword>
<keyword evidence="2 7" id="KW-0732">Signal</keyword>
<comment type="caution">
    <text evidence="8">The sequence shown here is derived from an EMBL/GenBank/DDBJ whole genome shotgun (WGS) entry which is preliminary data.</text>
</comment>
<evidence type="ECO:0000256" key="3">
    <source>
        <dbReference type="ARBA" id="ARBA00023136"/>
    </source>
</evidence>
<sequence length="244" mass="25042">MKTRSFRRCPLLTSAAALGCVGALLVGCSGESDSDGDTEVTGTVVETESSSDAKAGGEGAEDTEAAGESDASDPARDADATSTDDSCGEPEVNNPLTGDTPIPVVFASHDNTDGRYFYTPGDEQPDPCVALDWVTLTGANGQEGMAPAGTAGATRATVVLFAEGEMVTEPAPILARSIESVERIDEATVQVNYAFYSDAPAAANENVPGSATFHWNGDGVEVTENSLPVELNDTAETLDLTALG</sequence>
<evidence type="ECO:0000256" key="2">
    <source>
        <dbReference type="ARBA" id="ARBA00022729"/>
    </source>
</evidence>
<protein>
    <submittedName>
        <fullName evidence="8">LppP/LprE family lipoprotein</fullName>
    </submittedName>
</protein>
<keyword evidence="4" id="KW-0564">Palmitate</keyword>
<name>A0A9D1UM53_9CORY</name>
<feature type="compositionally biased region" description="Low complexity" evidence="6">
    <location>
        <begin position="39"/>
        <end position="54"/>
    </location>
</feature>
<evidence type="ECO:0000256" key="5">
    <source>
        <dbReference type="ARBA" id="ARBA00023288"/>
    </source>
</evidence>
<organism evidence="8 9">
    <name type="scientific">Candidatus Corynebacterium avicola</name>
    <dbReference type="NCBI Taxonomy" id="2838527"/>
    <lineage>
        <taxon>Bacteria</taxon>
        <taxon>Bacillati</taxon>
        <taxon>Actinomycetota</taxon>
        <taxon>Actinomycetes</taxon>
        <taxon>Mycobacteriales</taxon>
        <taxon>Corynebacteriaceae</taxon>
        <taxon>Corynebacterium</taxon>
    </lineage>
</organism>
<evidence type="ECO:0000313" key="8">
    <source>
        <dbReference type="EMBL" id="HIW91485.1"/>
    </source>
</evidence>
<feature type="region of interest" description="Disordered" evidence="6">
    <location>
        <begin position="30"/>
        <end position="102"/>
    </location>
</feature>
<feature type="compositionally biased region" description="Acidic residues" evidence="6">
    <location>
        <begin position="59"/>
        <end position="71"/>
    </location>
</feature>
<dbReference type="AlphaFoldDB" id="A0A9D1UM53"/>
<evidence type="ECO:0000256" key="7">
    <source>
        <dbReference type="SAM" id="SignalP"/>
    </source>
</evidence>
<dbReference type="EMBL" id="DXGC01000070">
    <property type="protein sequence ID" value="HIW91485.1"/>
    <property type="molecule type" value="Genomic_DNA"/>
</dbReference>